<dbReference type="EMBL" id="JAGSXJ010000019">
    <property type="protein sequence ID" value="KAH6681077.1"/>
    <property type="molecule type" value="Genomic_DNA"/>
</dbReference>
<dbReference type="InterPro" id="IPR017984">
    <property type="entry name" value="Chromo_dom_subgr"/>
</dbReference>
<gene>
    <name evidence="6" type="ORF">F5X68DRAFT_243193</name>
</gene>
<dbReference type="SUPFAM" id="SSF54160">
    <property type="entry name" value="Chromo domain-like"/>
    <property type="match status" value="1"/>
</dbReference>
<sequence length="256" mass="27928">MPRMSSEELAGMEDVMPDSQGDVATTDDNIPSSSTIDNLTSDDTQPDSDDTIGQTSNISAEEIDVAPAVNKRPSRPAKRKRGRPAKTTPVILESSQPVETMSSHTPAAKPEPTAPVANKRRTRASTGDLPIAVAKTEAEPSPATKRGRGRSKKAAPAPARKGRAVTKPVARKTYTVVTPENPNEGEDEEADDDDDSEEQEWEVEKIIGDIIDDKGVHHFQVKWKGFPASDNTWEPKLNLTNCKEQMTAYWAKKGRK</sequence>
<feature type="compositionally biased region" description="Basic residues" evidence="4">
    <location>
        <begin position="72"/>
        <end position="84"/>
    </location>
</feature>
<dbReference type="PRINTS" id="PR00504">
    <property type="entry name" value="CHROMODOMAIN"/>
</dbReference>
<keyword evidence="7" id="KW-1185">Reference proteome</keyword>
<reference evidence="6" key="1">
    <citation type="journal article" date="2021" name="Nat. Commun.">
        <title>Genetic determinants of endophytism in the Arabidopsis root mycobiome.</title>
        <authorList>
            <person name="Mesny F."/>
            <person name="Miyauchi S."/>
            <person name="Thiergart T."/>
            <person name="Pickel B."/>
            <person name="Atanasova L."/>
            <person name="Karlsson M."/>
            <person name="Huettel B."/>
            <person name="Barry K.W."/>
            <person name="Haridas S."/>
            <person name="Chen C."/>
            <person name="Bauer D."/>
            <person name="Andreopoulos W."/>
            <person name="Pangilinan J."/>
            <person name="LaButti K."/>
            <person name="Riley R."/>
            <person name="Lipzen A."/>
            <person name="Clum A."/>
            <person name="Drula E."/>
            <person name="Henrissat B."/>
            <person name="Kohler A."/>
            <person name="Grigoriev I.V."/>
            <person name="Martin F.M."/>
            <person name="Hacquard S."/>
        </authorList>
    </citation>
    <scope>NUCLEOTIDE SEQUENCE</scope>
    <source>
        <strain evidence="6">MPI-SDFR-AT-0117</strain>
    </source>
</reference>
<dbReference type="InterPro" id="IPR051219">
    <property type="entry name" value="Heterochromatin_chromo-domain"/>
</dbReference>
<feature type="region of interest" description="Disordered" evidence="4">
    <location>
        <begin position="1"/>
        <end position="201"/>
    </location>
</feature>
<dbReference type="PANTHER" id="PTHR22812">
    <property type="entry name" value="CHROMOBOX PROTEIN"/>
    <property type="match status" value="1"/>
</dbReference>
<keyword evidence="3" id="KW-0539">Nucleus</keyword>
<dbReference type="GO" id="GO:0005634">
    <property type="term" value="C:nucleus"/>
    <property type="evidence" value="ECO:0007669"/>
    <property type="project" value="UniProtKB-SubCell"/>
</dbReference>
<dbReference type="Gene3D" id="2.40.50.40">
    <property type="match status" value="1"/>
</dbReference>
<dbReference type="PROSITE" id="PS00598">
    <property type="entry name" value="CHROMO_1"/>
    <property type="match status" value="1"/>
</dbReference>
<comment type="subunit">
    <text evidence="2">Component of the NuA4 histone acetyltransferase complex.</text>
</comment>
<dbReference type="SMART" id="SM00298">
    <property type="entry name" value="CHROMO"/>
    <property type="match status" value="1"/>
</dbReference>
<organism evidence="6 7">
    <name type="scientific">Plectosphaerella plurivora</name>
    <dbReference type="NCBI Taxonomy" id="936078"/>
    <lineage>
        <taxon>Eukaryota</taxon>
        <taxon>Fungi</taxon>
        <taxon>Dikarya</taxon>
        <taxon>Ascomycota</taxon>
        <taxon>Pezizomycotina</taxon>
        <taxon>Sordariomycetes</taxon>
        <taxon>Hypocreomycetidae</taxon>
        <taxon>Glomerellales</taxon>
        <taxon>Plectosphaerellaceae</taxon>
        <taxon>Plectosphaerella</taxon>
    </lineage>
</organism>
<dbReference type="GO" id="GO:0006338">
    <property type="term" value="P:chromatin remodeling"/>
    <property type="evidence" value="ECO:0007669"/>
    <property type="project" value="UniProtKB-ARBA"/>
</dbReference>
<feature type="compositionally biased region" description="Polar residues" evidence="4">
    <location>
        <begin position="93"/>
        <end position="105"/>
    </location>
</feature>
<comment type="subcellular location">
    <subcellularLocation>
        <location evidence="1">Nucleus</location>
    </subcellularLocation>
</comment>
<feature type="compositionally biased region" description="Acidic residues" evidence="4">
    <location>
        <begin position="183"/>
        <end position="201"/>
    </location>
</feature>
<feature type="compositionally biased region" description="Polar residues" evidence="4">
    <location>
        <begin position="22"/>
        <end position="39"/>
    </location>
</feature>
<evidence type="ECO:0000256" key="1">
    <source>
        <dbReference type="ARBA" id="ARBA00004123"/>
    </source>
</evidence>
<dbReference type="InterPro" id="IPR000953">
    <property type="entry name" value="Chromo/chromo_shadow_dom"/>
</dbReference>
<dbReference type="InterPro" id="IPR023780">
    <property type="entry name" value="Chromo_domain"/>
</dbReference>
<dbReference type="Pfam" id="PF00385">
    <property type="entry name" value="Chromo"/>
    <property type="match status" value="1"/>
</dbReference>
<dbReference type="InterPro" id="IPR023779">
    <property type="entry name" value="Chromodomain_CS"/>
</dbReference>
<accession>A0A9P8V7V5</accession>
<dbReference type="AlphaFoldDB" id="A0A9P8V7V5"/>
<evidence type="ECO:0000256" key="2">
    <source>
        <dbReference type="ARBA" id="ARBA00011353"/>
    </source>
</evidence>
<name>A0A9P8V7V5_9PEZI</name>
<evidence type="ECO:0000256" key="4">
    <source>
        <dbReference type="SAM" id="MobiDB-lite"/>
    </source>
</evidence>
<protein>
    <recommendedName>
        <fullName evidence="5">Chromo domain-containing protein</fullName>
    </recommendedName>
</protein>
<evidence type="ECO:0000313" key="7">
    <source>
        <dbReference type="Proteomes" id="UP000770015"/>
    </source>
</evidence>
<dbReference type="Proteomes" id="UP000770015">
    <property type="component" value="Unassembled WGS sequence"/>
</dbReference>
<evidence type="ECO:0000313" key="6">
    <source>
        <dbReference type="EMBL" id="KAH6681077.1"/>
    </source>
</evidence>
<comment type="caution">
    <text evidence="6">The sequence shown here is derived from an EMBL/GenBank/DDBJ whole genome shotgun (WGS) entry which is preliminary data.</text>
</comment>
<dbReference type="PROSITE" id="PS50013">
    <property type="entry name" value="CHROMO_2"/>
    <property type="match status" value="1"/>
</dbReference>
<dbReference type="OrthoDB" id="433924at2759"/>
<dbReference type="CDD" id="cd00024">
    <property type="entry name" value="CD_CSD"/>
    <property type="match status" value="1"/>
</dbReference>
<proteinExistence type="predicted"/>
<feature type="domain" description="Chromo" evidence="5">
    <location>
        <begin position="201"/>
        <end position="256"/>
    </location>
</feature>
<evidence type="ECO:0000256" key="3">
    <source>
        <dbReference type="ARBA" id="ARBA00023242"/>
    </source>
</evidence>
<dbReference type="InterPro" id="IPR016197">
    <property type="entry name" value="Chromo-like_dom_sf"/>
</dbReference>
<evidence type="ECO:0000259" key="5">
    <source>
        <dbReference type="PROSITE" id="PS50013"/>
    </source>
</evidence>